<evidence type="ECO:0000256" key="3">
    <source>
        <dbReference type="ARBA" id="ARBA00022741"/>
    </source>
</evidence>
<keyword evidence="4 9" id="KW-1133">Transmembrane helix</keyword>
<evidence type="ECO:0000256" key="9">
    <source>
        <dbReference type="SAM" id="Phobius"/>
    </source>
</evidence>
<feature type="repeat" description="TPR" evidence="7">
    <location>
        <begin position="198"/>
        <end position="231"/>
    </location>
</feature>
<dbReference type="Pfam" id="PF13424">
    <property type="entry name" value="TPR_12"/>
    <property type="match status" value="2"/>
</dbReference>
<keyword evidence="7" id="KW-0802">TPR repeat</keyword>
<dbReference type="GO" id="GO:0000166">
    <property type="term" value="F:nucleotide binding"/>
    <property type="evidence" value="ECO:0007669"/>
    <property type="project" value="UniProtKB-KW"/>
</dbReference>
<evidence type="ECO:0000256" key="8">
    <source>
        <dbReference type="RuleBase" id="RU000405"/>
    </source>
</evidence>
<keyword evidence="12" id="KW-1185">Reference proteome</keyword>
<dbReference type="EMBL" id="RWIT01000008">
    <property type="protein sequence ID" value="RSK47560.1"/>
    <property type="molecule type" value="Genomic_DNA"/>
</dbReference>
<dbReference type="Gene3D" id="1.25.40.10">
    <property type="entry name" value="Tetratricopeptide repeat domain"/>
    <property type="match status" value="3"/>
</dbReference>
<dbReference type="PANTHER" id="PTHR11920:SF335">
    <property type="entry name" value="GUANYLATE CYCLASE"/>
    <property type="match status" value="1"/>
</dbReference>
<dbReference type="RefSeq" id="WP_125421556.1">
    <property type="nucleotide sequence ID" value="NZ_RWIT01000008.1"/>
</dbReference>
<proteinExistence type="inferred from homology"/>
<feature type="domain" description="Guanylate cyclase" evidence="10">
    <location>
        <begin position="467"/>
        <end position="598"/>
    </location>
</feature>
<feature type="repeat" description="TPR" evidence="7">
    <location>
        <begin position="158"/>
        <end position="191"/>
    </location>
</feature>
<dbReference type="InterPro" id="IPR011990">
    <property type="entry name" value="TPR-like_helical_dom_sf"/>
</dbReference>
<keyword evidence="5 9" id="KW-0472">Membrane</keyword>
<dbReference type="OrthoDB" id="9806995at2"/>
<dbReference type="SMART" id="SM00028">
    <property type="entry name" value="TPR"/>
    <property type="match status" value="7"/>
</dbReference>
<dbReference type="InterPro" id="IPR001054">
    <property type="entry name" value="A/G_cyclase"/>
</dbReference>
<feature type="repeat" description="TPR" evidence="7">
    <location>
        <begin position="38"/>
        <end position="71"/>
    </location>
</feature>
<dbReference type="Gene3D" id="3.30.70.1230">
    <property type="entry name" value="Nucleotide cyclase"/>
    <property type="match status" value="1"/>
</dbReference>
<keyword evidence="2 9" id="KW-0812">Transmembrane</keyword>
<dbReference type="GO" id="GO:0035556">
    <property type="term" value="P:intracellular signal transduction"/>
    <property type="evidence" value="ECO:0007669"/>
    <property type="project" value="InterPro"/>
</dbReference>
<evidence type="ECO:0000256" key="5">
    <source>
        <dbReference type="ARBA" id="ARBA00023136"/>
    </source>
</evidence>
<comment type="subcellular location">
    <subcellularLocation>
        <location evidence="1">Membrane</location>
    </subcellularLocation>
</comment>
<dbReference type="Proteomes" id="UP000273500">
    <property type="component" value="Unassembled WGS sequence"/>
</dbReference>
<dbReference type="AlphaFoldDB" id="A0A428KM90"/>
<evidence type="ECO:0000256" key="2">
    <source>
        <dbReference type="ARBA" id="ARBA00022692"/>
    </source>
</evidence>
<keyword evidence="3" id="KW-0547">Nucleotide-binding</keyword>
<feature type="repeat" description="TPR" evidence="7">
    <location>
        <begin position="118"/>
        <end position="151"/>
    </location>
</feature>
<dbReference type="InterPro" id="IPR050401">
    <property type="entry name" value="Cyclic_nucleotide_synthase"/>
</dbReference>
<dbReference type="InterPro" id="IPR019734">
    <property type="entry name" value="TPR_rpt"/>
</dbReference>
<evidence type="ECO:0000313" key="11">
    <source>
        <dbReference type="EMBL" id="RSK47560.1"/>
    </source>
</evidence>
<feature type="transmembrane region" description="Helical" evidence="9">
    <location>
        <begin position="400"/>
        <end position="419"/>
    </location>
</feature>
<evidence type="ECO:0000313" key="12">
    <source>
        <dbReference type="Proteomes" id="UP000273500"/>
    </source>
</evidence>
<name>A0A428KM90_9BACT</name>
<keyword evidence="6 8" id="KW-0456">Lyase</keyword>
<dbReference type="GO" id="GO:0009190">
    <property type="term" value="P:cyclic nucleotide biosynthetic process"/>
    <property type="evidence" value="ECO:0007669"/>
    <property type="project" value="InterPro"/>
</dbReference>
<dbReference type="CDD" id="cd07302">
    <property type="entry name" value="CHD"/>
    <property type="match status" value="1"/>
</dbReference>
<dbReference type="GO" id="GO:0016020">
    <property type="term" value="C:membrane"/>
    <property type="evidence" value="ECO:0007669"/>
    <property type="project" value="UniProtKB-SubCell"/>
</dbReference>
<evidence type="ECO:0000256" key="6">
    <source>
        <dbReference type="ARBA" id="ARBA00023239"/>
    </source>
</evidence>
<dbReference type="GO" id="GO:0004016">
    <property type="term" value="F:adenylate cyclase activity"/>
    <property type="evidence" value="ECO:0007669"/>
    <property type="project" value="UniProtKB-ARBA"/>
</dbReference>
<evidence type="ECO:0000256" key="1">
    <source>
        <dbReference type="ARBA" id="ARBA00004370"/>
    </source>
</evidence>
<dbReference type="PANTHER" id="PTHR11920">
    <property type="entry name" value="GUANYLYL CYCLASE"/>
    <property type="match status" value="1"/>
</dbReference>
<dbReference type="InterPro" id="IPR018297">
    <property type="entry name" value="A/G_cyclase_CS"/>
</dbReference>
<reference evidence="11 12" key="1">
    <citation type="submission" date="2018-12" db="EMBL/GenBank/DDBJ databases">
        <authorList>
            <person name="Feng G."/>
            <person name="Zhu H."/>
        </authorList>
    </citation>
    <scope>NUCLEOTIDE SEQUENCE [LARGE SCALE GENOMIC DNA]</scope>
    <source>
        <strain evidence="11 12">KCTC 12533</strain>
    </source>
</reference>
<organism evidence="11 12">
    <name type="scientific">Hymenobacter rigui</name>
    <dbReference type="NCBI Taxonomy" id="334424"/>
    <lineage>
        <taxon>Bacteria</taxon>
        <taxon>Pseudomonadati</taxon>
        <taxon>Bacteroidota</taxon>
        <taxon>Cytophagia</taxon>
        <taxon>Cytophagales</taxon>
        <taxon>Hymenobacteraceae</taxon>
        <taxon>Hymenobacter</taxon>
    </lineage>
</organism>
<dbReference type="PROSITE" id="PS00452">
    <property type="entry name" value="GUANYLATE_CYCLASE_1"/>
    <property type="match status" value="1"/>
</dbReference>
<evidence type="ECO:0000256" key="7">
    <source>
        <dbReference type="PROSITE-ProRule" id="PRU00339"/>
    </source>
</evidence>
<comment type="similarity">
    <text evidence="8">Belongs to the adenylyl cyclase class-4/guanylyl cyclase family.</text>
</comment>
<dbReference type="PROSITE" id="PS50005">
    <property type="entry name" value="TPR"/>
    <property type="match status" value="4"/>
</dbReference>
<protein>
    <submittedName>
        <fullName evidence="11">Tetratricopeptide repeat protein</fullName>
    </submittedName>
</protein>
<gene>
    <name evidence="11" type="ORF">EI291_14990</name>
</gene>
<dbReference type="SMART" id="SM00044">
    <property type="entry name" value="CYCc"/>
    <property type="match status" value="1"/>
</dbReference>
<dbReference type="SUPFAM" id="SSF48452">
    <property type="entry name" value="TPR-like"/>
    <property type="match status" value="2"/>
</dbReference>
<accession>A0A428KM90</accession>
<dbReference type="Pfam" id="PF00211">
    <property type="entry name" value="Guanylate_cyc"/>
    <property type="match status" value="1"/>
</dbReference>
<dbReference type="PROSITE" id="PS50125">
    <property type="entry name" value="GUANYLATE_CYCLASE_2"/>
    <property type="match status" value="1"/>
</dbReference>
<dbReference type="InterPro" id="IPR029787">
    <property type="entry name" value="Nucleotide_cyclase"/>
</dbReference>
<sequence length="647" mass="73394">MLLILLVLAKGPGELLYAQSDSTKVGKEANLTNGQTSADSLFNLGEKYLNSQRYEQSLSLFQKSINRYALTNNHKKIGDCFNYIAVINYFQGDYYKTIFFFKKSIESYKKSKYKKGVASLLNNIGSVYNTSGDYLKALDYYRQAIVIFEEVGEKENLAVATRNIGLIYMEGNDYKNAMDHFRKSYAIHRKLNNRKNIGETLIPIGKVYAKEGRYDSAFENLTKALQIADEERDKQLQISALASLGDLFYGKSDYNRALPYYTRCLTYANEVGRLQYQSESQIAIGSIMHKLGRNKSSIVKCQDGLRLAEKLGSMSQKKSGCDCLYQAHKSLGNNRQALRYYEQANAYEDSLNLAETSNRIMGMEFQKQQLVDSIAYVKKEYAVKLSHKEDVRRREKNRNLIAISLCFVLLIAAGLWNRLAYTRKAKSALQIEKDRSETLLLNILPEEIAEELKEKGNVSAQDYDLVSILFTDFKSFTETAEKMTPQSLVEEINICFKAFDLITEKYQIEKIKTIGDAYMAAGGIPKAHKDSARNIVLAGLEMQAFIKDRALEGYRTNRPAFEMRLGIHIGPIVAGIVGVRKFQYDVWGDTVNTASRMESSGMVGKVNISEALYQIIKDEDCFSFEYRGYVHAKGKGEAAMYFVEKCA</sequence>
<comment type="caution">
    <text evidence="11">The sequence shown here is derived from an EMBL/GenBank/DDBJ whole genome shotgun (WGS) entry which is preliminary data.</text>
</comment>
<evidence type="ECO:0000259" key="10">
    <source>
        <dbReference type="PROSITE" id="PS50125"/>
    </source>
</evidence>
<evidence type="ECO:0000256" key="4">
    <source>
        <dbReference type="ARBA" id="ARBA00022989"/>
    </source>
</evidence>
<dbReference type="SUPFAM" id="SSF55073">
    <property type="entry name" value="Nucleotide cyclase"/>
    <property type="match status" value="1"/>
</dbReference>